<evidence type="ECO:0000313" key="2">
    <source>
        <dbReference type="WBParaSite" id="Pan_g7915.t1"/>
    </source>
</evidence>
<protein>
    <submittedName>
        <fullName evidence="2">7TM_GPCR_Srx domain-containing protein</fullName>
    </submittedName>
</protein>
<proteinExistence type="predicted"/>
<dbReference type="AlphaFoldDB" id="A0A7E5A1E8"/>
<dbReference type="Proteomes" id="UP000492821">
    <property type="component" value="Unassembled WGS sequence"/>
</dbReference>
<reference evidence="2" key="2">
    <citation type="submission" date="2020-10" db="UniProtKB">
        <authorList>
            <consortium name="WormBaseParasite"/>
        </authorList>
    </citation>
    <scope>IDENTIFICATION</scope>
</reference>
<sequence length="75" mass="8332">MYHNLQQFSSQCASRSSFFRGTCRGYHTIGFLVVRGVSFLRDSSTLVFLSTGLRAVLRSSQQICIYVLAPLAPSP</sequence>
<name>A0A7E5A1E8_PANRE</name>
<evidence type="ECO:0000313" key="1">
    <source>
        <dbReference type="Proteomes" id="UP000492821"/>
    </source>
</evidence>
<dbReference type="WBParaSite" id="Pan_g7915.t1">
    <property type="protein sequence ID" value="Pan_g7915.t1"/>
    <property type="gene ID" value="Pan_g7915"/>
</dbReference>
<keyword evidence="1" id="KW-1185">Reference proteome</keyword>
<organism evidence="1 2">
    <name type="scientific">Panagrellus redivivus</name>
    <name type="common">Microworm</name>
    <dbReference type="NCBI Taxonomy" id="6233"/>
    <lineage>
        <taxon>Eukaryota</taxon>
        <taxon>Metazoa</taxon>
        <taxon>Ecdysozoa</taxon>
        <taxon>Nematoda</taxon>
        <taxon>Chromadorea</taxon>
        <taxon>Rhabditida</taxon>
        <taxon>Tylenchina</taxon>
        <taxon>Panagrolaimomorpha</taxon>
        <taxon>Panagrolaimoidea</taxon>
        <taxon>Panagrolaimidae</taxon>
        <taxon>Panagrellus</taxon>
    </lineage>
</organism>
<reference evidence="1" key="1">
    <citation type="journal article" date="2013" name="Genetics">
        <title>The draft genome and transcriptome of Panagrellus redivivus are shaped by the harsh demands of a free-living lifestyle.</title>
        <authorList>
            <person name="Srinivasan J."/>
            <person name="Dillman A.R."/>
            <person name="Macchietto M.G."/>
            <person name="Heikkinen L."/>
            <person name="Lakso M."/>
            <person name="Fracchia K.M."/>
            <person name="Antoshechkin I."/>
            <person name="Mortazavi A."/>
            <person name="Wong G."/>
            <person name="Sternberg P.W."/>
        </authorList>
    </citation>
    <scope>NUCLEOTIDE SEQUENCE [LARGE SCALE GENOMIC DNA]</scope>
    <source>
        <strain evidence="1">MT8872</strain>
    </source>
</reference>
<accession>A0A7E5A1E8</accession>